<dbReference type="Gene3D" id="3.40.50.300">
    <property type="entry name" value="P-loop containing nucleotide triphosphate hydrolases"/>
    <property type="match status" value="1"/>
</dbReference>
<dbReference type="Proteomes" id="UP000614424">
    <property type="component" value="Unassembled WGS sequence"/>
</dbReference>
<dbReference type="PANTHER" id="PTHR42734:SF17">
    <property type="entry name" value="METAL TRANSPORT SYSTEM ATP-BINDING PROTEIN TM_0124-RELATED"/>
    <property type="match status" value="1"/>
</dbReference>
<dbReference type="PROSITE" id="PS50893">
    <property type="entry name" value="ABC_TRANSPORTER_2"/>
    <property type="match status" value="1"/>
</dbReference>
<dbReference type="PANTHER" id="PTHR42734">
    <property type="entry name" value="METAL TRANSPORT SYSTEM ATP-BINDING PROTEIN TM_0124-RELATED"/>
    <property type="match status" value="1"/>
</dbReference>
<evidence type="ECO:0000313" key="6">
    <source>
        <dbReference type="EMBL" id="MBC8318853.1"/>
    </source>
</evidence>
<comment type="caution">
    <text evidence="6">The sequence shown here is derived from an EMBL/GenBank/DDBJ whole genome shotgun (WGS) entry which is preliminary data.</text>
</comment>
<reference evidence="6 7" key="1">
    <citation type="submission" date="2020-08" db="EMBL/GenBank/DDBJ databases">
        <title>Bridging the membrane lipid divide: bacteria of the FCB group superphylum have the potential to synthesize archaeal ether lipids.</title>
        <authorList>
            <person name="Villanueva L."/>
            <person name="Von Meijenfeldt F.A.B."/>
            <person name="Westbye A.B."/>
            <person name="Yadav S."/>
            <person name="Hopmans E.C."/>
            <person name="Dutilh B.E."/>
            <person name="Sinninghe Damste J.S."/>
        </authorList>
    </citation>
    <scope>NUCLEOTIDE SEQUENCE [LARGE SCALE GENOMIC DNA]</scope>
    <source>
        <strain evidence="6">NIOZ-UU47</strain>
    </source>
</reference>
<dbReference type="Pfam" id="PF00005">
    <property type="entry name" value="ABC_tran"/>
    <property type="match status" value="1"/>
</dbReference>
<name>A0A8J6NGP0_9BACT</name>
<keyword evidence="3" id="KW-0547">Nucleotide-binding</keyword>
<keyword evidence="4 6" id="KW-0067">ATP-binding</keyword>
<dbReference type="AlphaFoldDB" id="A0A8J6NGP0"/>
<keyword evidence="2" id="KW-0813">Transport</keyword>
<dbReference type="InterPro" id="IPR050153">
    <property type="entry name" value="Metal_Ion_Import_ABC"/>
</dbReference>
<dbReference type="InterPro" id="IPR017871">
    <property type="entry name" value="ABC_transporter-like_CS"/>
</dbReference>
<dbReference type="SMART" id="SM00382">
    <property type="entry name" value="AAA"/>
    <property type="match status" value="1"/>
</dbReference>
<dbReference type="InterPro" id="IPR027417">
    <property type="entry name" value="P-loop_NTPase"/>
</dbReference>
<organism evidence="6 7">
    <name type="scientific">Candidatus Desulfobia pelagia</name>
    <dbReference type="NCBI Taxonomy" id="2841692"/>
    <lineage>
        <taxon>Bacteria</taxon>
        <taxon>Pseudomonadati</taxon>
        <taxon>Thermodesulfobacteriota</taxon>
        <taxon>Desulfobulbia</taxon>
        <taxon>Desulfobulbales</taxon>
        <taxon>Desulfobulbaceae</taxon>
        <taxon>Candidatus Desulfobia</taxon>
    </lineage>
</organism>
<protein>
    <submittedName>
        <fullName evidence="6">ABC transporter ATP-binding protein</fullName>
    </submittedName>
</protein>
<dbReference type="PROSITE" id="PS00211">
    <property type="entry name" value="ABC_TRANSPORTER_1"/>
    <property type="match status" value="1"/>
</dbReference>
<gene>
    <name evidence="6" type="ORF">H8E41_13190</name>
</gene>
<dbReference type="CDD" id="cd03235">
    <property type="entry name" value="ABC_Metallic_Cations"/>
    <property type="match status" value="1"/>
</dbReference>
<evidence type="ECO:0000313" key="7">
    <source>
        <dbReference type="Proteomes" id="UP000614424"/>
    </source>
</evidence>
<dbReference type="GO" id="GO:0005524">
    <property type="term" value="F:ATP binding"/>
    <property type="evidence" value="ECO:0007669"/>
    <property type="project" value="UniProtKB-KW"/>
</dbReference>
<feature type="domain" description="ABC transporter" evidence="5">
    <location>
        <begin position="6"/>
        <end position="236"/>
    </location>
</feature>
<evidence type="ECO:0000256" key="4">
    <source>
        <dbReference type="ARBA" id="ARBA00022840"/>
    </source>
</evidence>
<evidence type="ECO:0000256" key="1">
    <source>
        <dbReference type="ARBA" id="ARBA00005417"/>
    </source>
</evidence>
<dbReference type="SUPFAM" id="SSF52540">
    <property type="entry name" value="P-loop containing nucleoside triphosphate hydrolases"/>
    <property type="match status" value="1"/>
</dbReference>
<dbReference type="InterPro" id="IPR003593">
    <property type="entry name" value="AAA+_ATPase"/>
</dbReference>
<dbReference type="EMBL" id="JACNJZ010000192">
    <property type="protein sequence ID" value="MBC8318853.1"/>
    <property type="molecule type" value="Genomic_DNA"/>
</dbReference>
<sequence>MADQVIEFDNVSFAYGAVPVLSNVSFSIERNHSVCIVGPNGGGKSTLIKLILGLLEPDEGKVTILGGDPDDGRSQIGYMPQYIRYDQSFPVSVMDVALMGRIGKSAKIFYSQKDKNATMAALEGMGVADLANRPFNDLSGGQRQRVLIARAMACDPELLLLDEPTANVDPAVESQLHHILKELTERITVITVSHDLGFVSRLVDRVICVNRYVRIHPTSDITGEVIQDIYGGDIKMVRHDHCCSEEGHSHDRIF</sequence>
<dbReference type="GO" id="GO:0016887">
    <property type="term" value="F:ATP hydrolysis activity"/>
    <property type="evidence" value="ECO:0007669"/>
    <property type="project" value="InterPro"/>
</dbReference>
<evidence type="ECO:0000259" key="5">
    <source>
        <dbReference type="PROSITE" id="PS50893"/>
    </source>
</evidence>
<accession>A0A8J6NGP0</accession>
<evidence type="ECO:0000256" key="2">
    <source>
        <dbReference type="ARBA" id="ARBA00022448"/>
    </source>
</evidence>
<dbReference type="FunFam" id="3.40.50.300:FF:000134">
    <property type="entry name" value="Iron-enterobactin ABC transporter ATP-binding protein"/>
    <property type="match status" value="1"/>
</dbReference>
<dbReference type="InterPro" id="IPR003439">
    <property type="entry name" value="ABC_transporter-like_ATP-bd"/>
</dbReference>
<comment type="similarity">
    <text evidence="1">Belongs to the ABC transporter superfamily.</text>
</comment>
<proteinExistence type="inferred from homology"/>
<evidence type="ECO:0000256" key="3">
    <source>
        <dbReference type="ARBA" id="ARBA00022741"/>
    </source>
</evidence>